<dbReference type="Proteomes" id="UP000285146">
    <property type="component" value="Unassembled WGS sequence"/>
</dbReference>
<evidence type="ECO:0000259" key="1">
    <source>
        <dbReference type="Pfam" id="PF13847"/>
    </source>
</evidence>
<evidence type="ECO:0000313" key="2">
    <source>
        <dbReference type="EMBL" id="ROW15984.1"/>
    </source>
</evidence>
<dbReference type="InParanoid" id="A0A423XI20"/>
<dbReference type="EMBL" id="LKEB01000007">
    <property type="protein sequence ID" value="ROW15984.1"/>
    <property type="molecule type" value="Genomic_DNA"/>
</dbReference>
<comment type="caution">
    <text evidence="2">The sequence shown here is derived from an EMBL/GenBank/DDBJ whole genome shotgun (WGS) entry which is preliminary data.</text>
</comment>
<dbReference type="SUPFAM" id="SSF53335">
    <property type="entry name" value="S-adenosyl-L-methionine-dependent methyltransferases"/>
    <property type="match status" value="1"/>
</dbReference>
<gene>
    <name evidence="2" type="ORF">VPNG_02626</name>
</gene>
<reference evidence="2 3" key="1">
    <citation type="submission" date="2015-09" db="EMBL/GenBank/DDBJ databases">
        <title>Host preference determinants of Valsa canker pathogens revealed by comparative genomics.</title>
        <authorList>
            <person name="Yin Z."/>
            <person name="Huang L."/>
        </authorList>
    </citation>
    <scope>NUCLEOTIDE SEQUENCE [LARGE SCALE GENOMIC DNA]</scope>
    <source>
        <strain evidence="2 3">SXYLt</strain>
    </source>
</reference>
<protein>
    <recommendedName>
        <fullName evidence="1">Methyltransferase domain-containing protein</fullName>
    </recommendedName>
</protein>
<dbReference type="InterPro" id="IPR025714">
    <property type="entry name" value="Methyltranfer_dom"/>
</dbReference>
<accession>A0A423XI20</accession>
<evidence type="ECO:0000313" key="3">
    <source>
        <dbReference type="Proteomes" id="UP000285146"/>
    </source>
</evidence>
<proteinExistence type="predicted"/>
<name>A0A423XI20_9PEZI</name>
<dbReference type="Pfam" id="PF13847">
    <property type="entry name" value="Methyltransf_31"/>
    <property type="match status" value="1"/>
</dbReference>
<dbReference type="CDD" id="cd02440">
    <property type="entry name" value="AdoMet_MTases"/>
    <property type="match status" value="1"/>
</dbReference>
<organism evidence="2 3">
    <name type="scientific">Cytospora leucostoma</name>
    <dbReference type="NCBI Taxonomy" id="1230097"/>
    <lineage>
        <taxon>Eukaryota</taxon>
        <taxon>Fungi</taxon>
        <taxon>Dikarya</taxon>
        <taxon>Ascomycota</taxon>
        <taxon>Pezizomycotina</taxon>
        <taxon>Sordariomycetes</taxon>
        <taxon>Sordariomycetidae</taxon>
        <taxon>Diaporthales</taxon>
        <taxon>Cytosporaceae</taxon>
        <taxon>Cytospora</taxon>
    </lineage>
</organism>
<keyword evidence="3" id="KW-1185">Reference proteome</keyword>
<dbReference type="Gene3D" id="3.40.50.150">
    <property type="entry name" value="Vaccinia Virus protein VP39"/>
    <property type="match status" value="1"/>
</dbReference>
<dbReference type="OrthoDB" id="10061782at2759"/>
<dbReference type="AlphaFoldDB" id="A0A423XI20"/>
<feature type="domain" description="Methyltransferase" evidence="1">
    <location>
        <begin position="73"/>
        <end position="175"/>
    </location>
</feature>
<sequence length="244" mass="27137">MASTAPSPLISTTATASTVSSDSDAHKEEVIYKSWDLLIYEIWVLGIVSTWAWGCGTNQYLLPQFRANVGQQHHLDIGSGTGYYLRKGNIPRSTKLTLVDLERPALEVGLRRSGRADGDNVRGIVADILQPLPVDDRFDSVSMYYLLHCIPAPVVAKCRIFEHIKRNMTPNGVIHGANVLGRGIRRDNAFAAHVRHGVLKAGIFHNEDDNAYDFEHALRKNFHEVETSVVGSVFVFRAAKPRFN</sequence>
<dbReference type="InterPro" id="IPR029063">
    <property type="entry name" value="SAM-dependent_MTases_sf"/>
</dbReference>